<reference evidence="2 3" key="1">
    <citation type="submission" date="2018-08" db="EMBL/GenBank/DDBJ databases">
        <title>Isolation, diversity and antifungal activity of Actinobacteria from wheat.</title>
        <authorList>
            <person name="Han C."/>
        </authorList>
    </citation>
    <scope>NUCLEOTIDE SEQUENCE [LARGE SCALE GENOMIC DNA]</scope>
    <source>
        <strain evidence="2 3">NEAU-YY421</strain>
    </source>
</reference>
<evidence type="ECO:0000313" key="2">
    <source>
        <dbReference type="EMBL" id="RFU84378.1"/>
    </source>
</evidence>
<dbReference type="SUPFAM" id="SSF75005">
    <property type="entry name" value="Arabinanase/levansucrase/invertase"/>
    <property type="match status" value="1"/>
</dbReference>
<organism evidence="2 3">
    <name type="scientific">Streptomyces triticagri</name>
    <dbReference type="NCBI Taxonomy" id="2293568"/>
    <lineage>
        <taxon>Bacteria</taxon>
        <taxon>Bacillati</taxon>
        <taxon>Actinomycetota</taxon>
        <taxon>Actinomycetes</taxon>
        <taxon>Kitasatosporales</taxon>
        <taxon>Streptomycetaceae</taxon>
        <taxon>Streptomyces</taxon>
    </lineage>
</organism>
<comment type="caution">
    <text evidence="2">The sequence shown here is derived from an EMBL/GenBank/DDBJ whole genome shotgun (WGS) entry which is preliminary data.</text>
</comment>
<dbReference type="PANTHER" id="PTHR35279">
    <property type="match status" value="1"/>
</dbReference>
<evidence type="ECO:0000313" key="3">
    <source>
        <dbReference type="Proteomes" id="UP000263094"/>
    </source>
</evidence>
<dbReference type="Gene3D" id="2.115.10.20">
    <property type="entry name" value="Glycosyl hydrolase domain, family 43"/>
    <property type="match status" value="2"/>
</dbReference>
<dbReference type="InterPro" id="IPR023296">
    <property type="entry name" value="Glyco_hydro_beta-prop_sf"/>
</dbReference>
<accession>A0A372M0E0</accession>
<keyword evidence="3" id="KW-1185">Reference proteome</keyword>
<dbReference type="PANTHER" id="PTHR35279:SF1">
    <property type="entry name" value="ARABINANASE_LEVANSUCRASE_INVERTASE"/>
    <property type="match status" value="1"/>
</dbReference>
<name>A0A372M0E0_9ACTN</name>
<dbReference type="GO" id="GO:0016787">
    <property type="term" value="F:hydrolase activity"/>
    <property type="evidence" value="ECO:0007669"/>
    <property type="project" value="UniProtKB-KW"/>
</dbReference>
<sequence>MVTQQQIHTLGQPWGAPGPDGRSFAKDPSVVRFGGRFLLYLTLPPGRSAGEGERWSIGVAESDDLVDWSLVRVLGAFGEYDAAGAAAPGAVVIGDRVHLFFQTYGTGSRDAICHASSADGIDFAPHPGNPVLRAPLAWSCGRAIDADAVLYGDRLLLAYATRDPDMRVQMVGTATAAADSGFGPEAWTHLTPDGPALRPELPWEQDCIEAPALTWDGERFGMFYAGAYNNAPQQIGWATSTDGATWERGSTEPLLPNGAPGTWNSSESGHPGTLVHNGDRYLFFQGNDDNGRSWRIAATPVTLTASGPVLTWK</sequence>
<dbReference type="Proteomes" id="UP000263094">
    <property type="component" value="Unassembled WGS sequence"/>
</dbReference>
<evidence type="ECO:0000256" key="1">
    <source>
        <dbReference type="SAM" id="MobiDB-lite"/>
    </source>
</evidence>
<proteinExistence type="predicted"/>
<gene>
    <name evidence="2" type="ORF">DY218_22205</name>
</gene>
<keyword evidence="2" id="KW-0378">Hydrolase</keyword>
<feature type="region of interest" description="Disordered" evidence="1">
    <location>
        <begin position="1"/>
        <end position="21"/>
    </location>
</feature>
<dbReference type="RefSeq" id="WP_128557869.1">
    <property type="nucleotide sequence ID" value="NZ_QUAK01000120.1"/>
</dbReference>
<dbReference type="AlphaFoldDB" id="A0A372M0E0"/>
<dbReference type="EMBL" id="QUAK01000120">
    <property type="protein sequence ID" value="RFU84378.1"/>
    <property type="molecule type" value="Genomic_DNA"/>
</dbReference>
<protein>
    <submittedName>
        <fullName evidence="2">Glycoside hydrolase</fullName>
    </submittedName>
</protein>
<dbReference type="OrthoDB" id="9759709at2"/>